<name>A0A2G9UMK9_TELCI</name>
<feature type="signal peptide" evidence="1">
    <location>
        <begin position="1"/>
        <end position="33"/>
    </location>
</feature>
<gene>
    <name evidence="2" type="ORF">TELCIR_06589</name>
</gene>
<feature type="chain" id="PRO_5013587393" description="Surfactant protein B" evidence="1">
    <location>
        <begin position="34"/>
        <end position="114"/>
    </location>
</feature>
<keyword evidence="3" id="KW-1185">Reference proteome</keyword>
<accession>A0A2G9UMK9</accession>
<dbReference type="AlphaFoldDB" id="A0A2G9UMK9"/>
<protein>
    <recommendedName>
        <fullName evidence="4">Surfactant protein B</fullName>
    </recommendedName>
</protein>
<sequence length="114" mass="12494">METKYYRKEGSSIMRTLLLLAIVIVHLFSGSLCYDCKQACTDCINTMHVAKLAIDIGKSEQVKKDMTASFCDPSHKGKKGSECFTNPCNNVDGTIASLKNGKTFKSVCEDNGLC</sequence>
<dbReference type="EMBL" id="KZ345928">
    <property type="protein sequence ID" value="PIO71511.1"/>
    <property type="molecule type" value="Genomic_DNA"/>
</dbReference>
<dbReference type="Proteomes" id="UP000230423">
    <property type="component" value="Unassembled WGS sequence"/>
</dbReference>
<keyword evidence="1" id="KW-0732">Signal</keyword>
<evidence type="ECO:0000313" key="2">
    <source>
        <dbReference type="EMBL" id="PIO71511.1"/>
    </source>
</evidence>
<evidence type="ECO:0000313" key="3">
    <source>
        <dbReference type="Proteomes" id="UP000230423"/>
    </source>
</evidence>
<proteinExistence type="predicted"/>
<evidence type="ECO:0008006" key="4">
    <source>
        <dbReference type="Google" id="ProtNLM"/>
    </source>
</evidence>
<organism evidence="2 3">
    <name type="scientific">Teladorsagia circumcincta</name>
    <name type="common">Brown stomach worm</name>
    <name type="synonym">Ostertagia circumcincta</name>
    <dbReference type="NCBI Taxonomy" id="45464"/>
    <lineage>
        <taxon>Eukaryota</taxon>
        <taxon>Metazoa</taxon>
        <taxon>Ecdysozoa</taxon>
        <taxon>Nematoda</taxon>
        <taxon>Chromadorea</taxon>
        <taxon>Rhabditida</taxon>
        <taxon>Rhabditina</taxon>
        <taxon>Rhabditomorpha</taxon>
        <taxon>Strongyloidea</taxon>
        <taxon>Trichostrongylidae</taxon>
        <taxon>Teladorsagia</taxon>
    </lineage>
</organism>
<reference evidence="2 3" key="1">
    <citation type="submission" date="2015-09" db="EMBL/GenBank/DDBJ databases">
        <title>Draft genome of the parasitic nematode Teladorsagia circumcincta isolate WARC Sus (inbred).</title>
        <authorList>
            <person name="Mitreva M."/>
        </authorList>
    </citation>
    <scope>NUCLEOTIDE SEQUENCE [LARGE SCALE GENOMIC DNA]</scope>
    <source>
        <strain evidence="2 3">S</strain>
    </source>
</reference>
<evidence type="ECO:0000256" key="1">
    <source>
        <dbReference type="SAM" id="SignalP"/>
    </source>
</evidence>